<accession>A0A1V6PGQ1</accession>
<dbReference type="GO" id="GO:0005737">
    <property type="term" value="C:cytoplasm"/>
    <property type="evidence" value="ECO:0007669"/>
    <property type="project" value="TreeGrafter"/>
</dbReference>
<dbReference type="InterPro" id="IPR050593">
    <property type="entry name" value="LovG"/>
</dbReference>
<evidence type="ECO:0000313" key="4">
    <source>
        <dbReference type="Proteomes" id="UP000191522"/>
    </source>
</evidence>
<reference evidence="4" key="1">
    <citation type="journal article" date="2017" name="Nat. Microbiol.">
        <title>Global analysis of biosynthetic gene clusters reveals vast potential of secondary metabolite production in Penicillium species.</title>
        <authorList>
            <person name="Nielsen J.C."/>
            <person name="Grijseels S."/>
            <person name="Prigent S."/>
            <person name="Ji B."/>
            <person name="Dainat J."/>
            <person name="Nielsen K.F."/>
            <person name="Frisvad J.C."/>
            <person name="Workman M."/>
            <person name="Nielsen J."/>
        </authorList>
    </citation>
    <scope>NUCLEOTIDE SEQUENCE [LARGE SCALE GENOMIC DNA]</scope>
    <source>
        <strain evidence="4">IBT 11843</strain>
    </source>
</reference>
<dbReference type="GO" id="GO:0005634">
    <property type="term" value="C:nucleus"/>
    <property type="evidence" value="ECO:0007669"/>
    <property type="project" value="TreeGrafter"/>
</dbReference>
<name>A0A1V6PGQ1_PENDC</name>
<evidence type="ECO:0000259" key="2">
    <source>
        <dbReference type="Pfam" id="PF03959"/>
    </source>
</evidence>
<keyword evidence="1" id="KW-0378">Hydrolase</keyword>
<dbReference type="GO" id="GO:0017000">
    <property type="term" value="P:antibiotic biosynthetic process"/>
    <property type="evidence" value="ECO:0007669"/>
    <property type="project" value="UniProtKB-ARBA"/>
</dbReference>
<dbReference type="GO" id="GO:0016787">
    <property type="term" value="F:hydrolase activity"/>
    <property type="evidence" value="ECO:0007669"/>
    <property type="project" value="UniProtKB-KW"/>
</dbReference>
<evidence type="ECO:0000313" key="3">
    <source>
        <dbReference type="EMBL" id="OQD75696.1"/>
    </source>
</evidence>
<feature type="domain" description="Serine hydrolase" evidence="2">
    <location>
        <begin position="12"/>
        <end position="212"/>
    </location>
</feature>
<keyword evidence="4" id="KW-1185">Reference proteome</keyword>
<organism evidence="3 4">
    <name type="scientific">Penicillium decumbens</name>
    <dbReference type="NCBI Taxonomy" id="69771"/>
    <lineage>
        <taxon>Eukaryota</taxon>
        <taxon>Fungi</taxon>
        <taxon>Dikarya</taxon>
        <taxon>Ascomycota</taxon>
        <taxon>Pezizomycotina</taxon>
        <taxon>Eurotiomycetes</taxon>
        <taxon>Eurotiomycetidae</taxon>
        <taxon>Eurotiales</taxon>
        <taxon>Aspergillaceae</taxon>
        <taxon>Penicillium</taxon>
    </lineage>
</organism>
<dbReference type="Gene3D" id="3.40.50.1820">
    <property type="entry name" value="alpha/beta hydrolase"/>
    <property type="match status" value="1"/>
</dbReference>
<dbReference type="OMA" id="QIHKWPQ"/>
<dbReference type="GO" id="GO:0019748">
    <property type="term" value="P:secondary metabolic process"/>
    <property type="evidence" value="ECO:0007669"/>
    <property type="project" value="TreeGrafter"/>
</dbReference>
<comment type="caution">
    <text evidence="3">The sequence shown here is derived from an EMBL/GenBank/DDBJ whole genome shotgun (WGS) entry which is preliminary data.</text>
</comment>
<dbReference type="Proteomes" id="UP000191522">
    <property type="component" value="Unassembled WGS sequence"/>
</dbReference>
<dbReference type="InterPro" id="IPR029058">
    <property type="entry name" value="AB_hydrolase_fold"/>
</dbReference>
<dbReference type="AlphaFoldDB" id="A0A1V6PGQ1"/>
<gene>
    <name evidence="3" type="ORF">PENDEC_c006G03853</name>
</gene>
<proteinExistence type="predicted"/>
<evidence type="ECO:0000256" key="1">
    <source>
        <dbReference type="ARBA" id="ARBA00022801"/>
    </source>
</evidence>
<dbReference type="PANTHER" id="PTHR48070">
    <property type="entry name" value="ESTERASE OVCA2"/>
    <property type="match status" value="1"/>
</dbReference>
<dbReference type="GO" id="GO:0072330">
    <property type="term" value="P:monocarboxylic acid biosynthetic process"/>
    <property type="evidence" value="ECO:0007669"/>
    <property type="project" value="UniProtKB-ARBA"/>
</dbReference>
<dbReference type="SUPFAM" id="SSF53474">
    <property type="entry name" value="alpha/beta-Hydrolases"/>
    <property type="match status" value="1"/>
</dbReference>
<sequence>MPRSTVELQNDSTMRFLCLHGAGTNGEIFEIQTGGIRQQLEKKGHTFTFMNGKMDAAVESELEGVVDGPFYNHYPRSPTLPSTHITEAFEHVYDTISREGPFDAVMGFSQGGALAAALIAHHSKTHPGEPPLFRAAVFICAGAPWDSKGMEYIAPQPDTYPISIPTAHIVGKLDSLYPEGMKLYGLCEPNKAAFYDHGSKHMVPFDMKNTEEMTRVIEETVAKAMRG</sequence>
<dbReference type="InterPro" id="IPR005645">
    <property type="entry name" value="FSH-like_dom"/>
</dbReference>
<dbReference type="PANTHER" id="PTHR48070:SF7">
    <property type="entry name" value="SERINE HYDROLASE FSH DOMAIN-CONTAINING PROTEIN-RELATED"/>
    <property type="match status" value="1"/>
</dbReference>
<dbReference type="Pfam" id="PF03959">
    <property type="entry name" value="FSH1"/>
    <property type="match status" value="1"/>
</dbReference>
<dbReference type="STRING" id="69771.A0A1V6PGQ1"/>
<protein>
    <recommendedName>
        <fullName evidence="2">Serine hydrolase domain-containing protein</fullName>
    </recommendedName>
</protein>
<dbReference type="OrthoDB" id="2094269at2759"/>
<dbReference type="EMBL" id="MDYL01000006">
    <property type="protein sequence ID" value="OQD75696.1"/>
    <property type="molecule type" value="Genomic_DNA"/>
</dbReference>